<sequence>VVIAAYSEEYFTEPDAYIDDTNAIVVNVSIIKQLPTEAQGHFSLFGASMGEFVIDTGIDVTLDLCDILNEPIMMGPLFAALGFDPNSCPPDVGVYGTDGYRLQMDTLPDDFPPNKYRVILEILYQGQELLALQVSYDLILEDVLVSSYNKEYFSEPDLYVDDSNAIIFNISIIKQLPINTEIINFCLIISF</sequence>
<feature type="non-terminal residue" evidence="1">
    <location>
        <position position="1"/>
    </location>
</feature>
<evidence type="ECO:0000313" key="1">
    <source>
        <dbReference type="EMBL" id="CAG5099456.1"/>
    </source>
</evidence>
<evidence type="ECO:0000313" key="2">
    <source>
        <dbReference type="Proteomes" id="UP000786811"/>
    </source>
</evidence>
<dbReference type="AlphaFoldDB" id="A0A8J2MMQ3"/>
<dbReference type="EMBL" id="CAJNRD030001122">
    <property type="protein sequence ID" value="CAG5099456.1"/>
    <property type="molecule type" value="Genomic_DNA"/>
</dbReference>
<keyword evidence="2" id="KW-1185">Reference proteome</keyword>
<organism evidence="1 2">
    <name type="scientific">Cotesia congregata</name>
    <name type="common">Parasitoid wasp</name>
    <name type="synonym">Apanteles congregatus</name>
    <dbReference type="NCBI Taxonomy" id="51543"/>
    <lineage>
        <taxon>Eukaryota</taxon>
        <taxon>Metazoa</taxon>
        <taxon>Ecdysozoa</taxon>
        <taxon>Arthropoda</taxon>
        <taxon>Hexapoda</taxon>
        <taxon>Insecta</taxon>
        <taxon>Pterygota</taxon>
        <taxon>Neoptera</taxon>
        <taxon>Endopterygota</taxon>
        <taxon>Hymenoptera</taxon>
        <taxon>Apocrita</taxon>
        <taxon>Ichneumonoidea</taxon>
        <taxon>Braconidae</taxon>
        <taxon>Microgastrinae</taxon>
        <taxon>Cotesia</taxon>
    </lineage>
</organism>
<feature type="non-terminal residue" evidence="1">
    <location>
        <position position="191"/>
    </location>
</feature>
<dbReference type="Proteomes" id="UP000786811">
    <property type="component" value="Unassembled WGS sequence"/>
</dbReference>
<proteinExistence type="predicted"/>
<name>A0A8J2MMQ3_COTCN</name>
<reference evidence="1" key="1">
    <citation type="submission" date="2021-04" db="EMBL/GenBank/DDBJ databases">
        <authorList>
            <person name="Chebbi M.A.C M."/>
        </authorList>
    </citation>
    <scope>NUCLEOTIDE SEQUENCE</scope>
</reference>
<accession>A0A8J2MMQ3</accession>
<dbReference type="OrthoDB" id="7688248at2759"/>
<gene>
    <name evidence="1" type="ORF">HICCMSTLAB_LOCUS9073</name>
</gene>
<protein>
    <submittedName>
        <fullName evidence="1">Uncharacterized protein</fullName>
    </submittedName>
</protein>
<comment type="caution">
    <text evidence="1">The sequence shown here is derived from an EMBL/GenBank/DDBJ whole genome shotgun (WGS) entry which is preliminary data.</text>
</comment>